<evidence type="ECO:0000256" key="3">
    <source>
        <dbReference type="ARBA" id="ARBA00022833"/>
    </source>
</evidence>
<reference evidence="6 7" key="1">
    <citation type="submission" date="2019-12" db="EMBL/GenBank/DDBJ databases">
        <authorList>
            <person name="Floudas D."/>
            <person name="Bentzer J."/>
            <person name="Ahren D."/>
            <person name="Johansson T."/>
            <person name="Persson P."/>
            <person name="Tunlid A."/>
        </authorList>
    </citation>
    <scope>NUCLEOTIDE SEQUENCE [LARGE SCALE GENOMIC DNA]</scope>
    <source>
        <strain evidence="6 7">CBS 102.39</strain>
    </source>
</reference>
<dbReference type="Gene3D" id="6.10.140.2220">
    <property type="match status" value="1"/>
</dbReference>
<dbReference type="Pfam" id="PF01753">
    <property type="entry name" value="zf-MYND"/>
    <property type="match status" value="1"/>
</dbReference>
<dbReference type="AlphaFoldDB" id="A0A8H4R5Z9"/>
<sequence length="195" mass="21974">MSEIIIEAFGYGPRESRVEVSILYPIPENMRGNSNLIKSWCMDLVLFTLQPDLKHNGSWGCEICSKPARETNFTTATWTHLPQPRAVVYIHHLCEAGENPCNQAIIAQNQMMAAMTPGIGPQAPAKIREKPEGVEFPLSASCCNCKKDSTGTPDARLRRCARCKLVRYCSTECQVTDWPRHKQNCKHIKSVKWVN</sequence>
<keyword evidence="2 4" id="KW-0863">Zinc-finger</keyword>
<evidence type="ECO:0000259" key="5">
    <source>
        <dbReference type="PROSITE" id="PS50865"/>
    </source>
</evidence>
<dbReference type="PROSITE" id="PS50865">
    <property type="entry name" value="ZF_MYND_2"/>
    <property type="match status" value="1"/>
</dbReference>
<dbReference type="EMBL" id="JAACJL010000001">
    <property type="protein sequence ID" value="KAF4622914.1"/>
    <property type="molecule type" value="Genomic_DNA"/>
</dbReference>
<dbReference type="PANTHER" id="PTHR46920:SF1">
    <property type="entry name" value="PROTEIN MSS51 HOMOLOG, MITOCHONDRIAL-RELATED"/>
    <property type="match status" value="1"/>
</dbReference>
<evidence type="ECO:0000256" key="1">
    <source>
        <dbReference type="ARBA" id="ARBA00022723"/>
    </source>
</evidence>
<protein>
    <recommendedName>
        <fullName evidence="5">MYND-type domain-containing protein</fullName>
    </recommendedName>
</protein>
<comment type="caution">
    <text evidence="6">The sequence shown here is derived from an EMBL/GenBank/DDBJ whole genome shotgun (WGS) entry which is preliminary data.</text>
</comment>
<feature type="domain" description="MYND-type" evidence="5">
    <location>
        <begin position="142"/>
        <end position="185"/>
    </location>
</feature>
<gene>
    <name evidence="6" type="ORF">D9613_001508</name>
</gene>
<dbReference type="InterPro" id="IPR002893">
    <property type="entry name" value="Znf_MYND"/>
</dbReference>
<dbReference type="PROSITE" id="PS01360">
    <property type="entry name" value="ZF_MYND_1"/>
    <property type="match status" value="1"/>
</dbReference>
<name>A0A8H4R5Z9_9AGAR</name>
<evidence type="ECO:0000256" key="2">
    <source>
        <dbReference type="ARBA" id="ARBA00022771"/>
    </source>
</evidence>
<keyword evidence="3" id="KW-0862">Zinc</keyword>
<keyword evidence="1" id="KW-0479">Metal-binding</keyword>
<organism evidence="6 7">
    <name type="scientific">Agrocybe pediades</name>
    <dbReference type="NCBI Taxonomy" id="84607"/>
    <lineage>
        <taxon>Eukaryota</taxon>
        <taxon>Fungi</taxon>
        <taxon>Dikarya</taxon>
        <taxon>Basidiomycota</taxon>
        <taxon>Agaricomycotina</taxon>
        <taxon>Agaricomycetes</taxon>
        <taxon>Agaricomycetidae</taxon>
        <taxon>Agaricales</taxon>
        <taxon>Agaricineae</taxon>
        <taxon>Strophariaceae</taxon>
        <taxon>Agrocybe</taxon>
    </lineage>
</organism>
<dbReference type="SUPFAM" id="SSF144232">
    <property type="entry name" value="HIT/MYND zinc finger-like"/>
    <property type="match status" value="1"/>
</dbReference>
<proteinExistence type="predicted"/>
<dbReference type="GO" id="GO:0008270">
    <property type="term" value="F:zinc ion binding"/>
    <property type="evidence" value="ECO:0007669"/>
    <property type="project" value="UniProtKB-KW"/>
</dbReference>
<evidence type="ECO:0000313" key="6">
    <source>
        <dbReference type="EMBL" id="KAF4622914.1"/>
    </source>
</evidence>
<evidence type="ECO:0000256" key="4">
    <source>
        <dbReference type="PROSITE-ProRule" id="PRU00134"/>
    </source>
</evidence>
<dbReference type="Proteomes" id="UP000521872">
    <property type="component" value="Unassembled WGS sequence"/>
</dbReference>
<dbReference type="InterPro" id="IPR052839">
    <property type="entry name" value="Mito_gene_expr_regulator"/>
</dbReference>
<evidence type="ECO:0000313" key="7">
    <source>
        <dbReference type="Proteomes" id="UP000521872"/>
    </source>
</evidence>
<dbReference type="PANTHER" id="PTHR46920">
    <property type="match status" value="1"/>
</dbReference>
<keyword evidence="7" id="KW-1185">Reference proteome</keyword>
<accession>A0A8H4R5Z9</accession>